<dbReference type="EMBL" id="QJKH01000007">
    <property type="protein sequence ID" value="PXX78625.1"/>
    <property type="molecule type" value="Genomic_DNA"/>
</dbReference>
<accession>A0A2V2FSW9</accession>
<comment type="cofactor">
    <cofactor evidence="1">
        <name>[4Fe-4S] cluster</name>
        <dbReference type="ChEBI" id="CHEBI:49883"/>
    </cofactor>
</comment>
<feature type="domain" description="Radical SAM core" evidence="8">
    <location>
        <begin position="16"/>
        <end position="174"/>
    </location>
</feature>
<dbReference type="GO" id="GO:0046872">
    <property type="term" value="F:metal ion binding"/>
    <property type="evidence" value="ECO:0007669"/>
    <property type="project" value="UniProtKB-KW"/>
</dbReference>
<dbReference type="NCBIfam" id="TIGR02491">
    <property type="entry name" value="NrdG"/>
    <property type="match status" value="1"/>
</dbReference>
<evidence type="ECO:0000256" key="7">
    <source>
        <dbReference type="PIRNR" id="PIRNR000368"/>
    </source>
</evidence>
<keyword evidence="6" id="KW-0411">Iron-sulfur</keyword>
<dbReference type="EC" id="1.97.1.-" evidence="7"/>
<keyword evidence="3" id="KW-0949">S-adenosyl-L-methionine</keyword>
<dbReference type="PROSITE" id="PS51918">
    <property type="entry name" value="RADICAL_SAM"/>
    <property type="match status" value="1"/>
</dbReference>
<keyword evidence="5" id="KW-0408">Iron</keyword>
<protein>
    <recommendedName>
        <fullName evidence="7">Anaerobic ribonucleoside-triphosphate reductase-activating protein</fullName>
        <ecNumber evidence="7">1.97.1.-</ecNumber>
    </recommendedName>
</protein>
<evidence type="ECO:0000256" key="6">
    <source>
        <dbReference type="ARBA" id="ARBA00023014"/>
    </source>
</evidence>
<evidence type="ECO:0000256" key="5">
    <source>
        <dbReference type="ARBA" id="ARBA00023004"/>
    </source>
</evidence>
<dbReference type="SUPFAM" id="SSF102114">
    <property type="entry name" value="Radical SAM enzymes"/>
    <property type="match status" value="1"/>
</dbReference>
<keyword evidence="10" id="KW-1185">Reference proteome</keyword>
<dbReference type="InterPro" id="IPR034457">
    <property type="entry name" value="Organic_radical-activating"/>
</dbReference>
<evidence type="ECO:0000256" key="2">
    <source>
        <dbReference type="ARBA" id="ARBA00022485"/>
    </source>
</evidence>
<proteinExistence type="inferred from homology"/>
<evidence type="ECO:0000313" key="10">
    <source>
        <dbReference type="Proteomes" id="UP000247612"/>
    </source>
</evidence>
<dbReference type="PANTHER" id="PTHR30352">
    <property type="entry name" value="PYRUVATE FORMATE-LYASE-ACTIVATING ENZYME"/>
    <property type="match status" value="1"/>
</dbReference>
<reference evidence="9 10" key="1">
    <citation type="submission" date="2018-05" db="EMBL/GenBank/DDBJ databases">
        <title>Genomic Encyclopedia of Type Strains, Phase IV (KMG-IV): sequencing the most valuable type-strain genomes for metagenomic binning, comparative biology and taxonomic classification.</title>
        <authorList>
            <person name="Goeker M."/>
        </authorList>
    </citation>
    <scope>NUCLEOTIDE SEQUENCE [LARGE SCALE GENOMIC DNA]</scope>
    <source>
        <strain evidence="9 10">JC118</strain>
    </source>
</reference>
<keyword evidence="7" id="KW-0560">Oxidoreductase</keyword>
<dbReference type="PIRSF" id="PIRSF000368">
    <property type="entry name" value="NrdG"/>
    <property type="match status" value="1"/>
</dbReference>
<dbReference type="InterPro" id="IPR012837">
    <property type="entry name" value="NrdG"/>
</dbReference>
<dbReference type="OrthoDB" id="9782387at2"/>
<dbReference type="SFLD" id="SFLDG01063">
    <property type="entry name" value="activating_enzymes__group_1"/>
    <property type="match status" value="1"/>
</dbReference>
<dbReference type="InterPro" id="IPR013785">
    <property type="entry name" value="Aldolase_TIM"/>
</dbReference>
<sequence length="174" mass="19376">MSKLRLAAPCNIDSIVDGPGLRIVVWTQGCPHHCPFCHNPQTQSYEDGFEADSDEIVKFIQASHLQSGITLSGGEPFEQPLALMPIAQAAIELGLNVWAYSGYTYEEIIADENKFALLKLVDVLVDGRFVNDLKHYKLRFKGSSNQRIIDVKKSLAEHQVILSTYDEVNQQLGS</sequence>
<keyword evidence="4" id="KW-0479">Metal-binding</keyword>
<evidence type="ECO:0000256" key="1">
    <source>
        <dbReference type="ARBA" id="ARBA00001966"/>
    </source>
</evidence>
<dbReference type="STRING" id="1034346.GCA_000313565_02887"/>
<dbReference type="GO" id="GO:0004748">
    <property type="term" value="F:ribonucleoside-diphosphate reductase activity, thioredoxin disulfide as acceptor"/>
    <property type="evidence" value="ECO:0007669"/>
    <property type="project" value="TreeGrafter"/>
</dbReference>
<dbReference type="SFLD" id="SFLDS00029">
    <property type="entry name" value="Radical_SAM"/>
    <property type="match status" value="1"/>
</dbReference>
<dbReference type="RefSeq" id="WP_022939170.1">
    <property type="nucleotide sequence ID" value="NZ_CABKRQ010000008.1"/>
</dbReference>
<dbReference type="InterPro" id="IPR058240">
    <property type="entry name" value="rSAM_sf"/>
</dbReference>
<dbReference type="Gene3D" id="3.20.20.70">
    <property type="entry name" value="Aldolase class I"/>
    <property type="match status" value="1"/>
</dbReference>
<evidence type="ECO:0000256" key="4">
    <source>
        <dbReference type="ARBA" id="ARBA00022723"/>
    </source>
</evidence>
<gene>
    <name evidence="9" type="ORF">DES51_107166</name>
</gene>
<dbReference type="GO" id="GO:0051539">
    <property type="term" value="F:4 iron, 4 sulfur cluster binding"/>
    <property type="evidence" value="ECO:0007669"/>
    <property type="project" value="UniProtKB-KW"/>
</dbReference>
<dbReference type="AlphaFoldDB" id="A0A2V2FSW9"/>
<dbReference type="InterPro" id="IPR007197">
    <property type="entry name" value="rSAM"/>
</dbReference>
<dbReference type="SFLD" id="SFLDF00299">
    <property type="entry name" value="anaerobic_ribonucleoside-triph"/>
    <property type="match status" value="1"/>
</dbReference>
<dbReference type="Pfam" id="PF13353">
    <property type="entry name" value="Fer4_12"/>
    <property type="match status" value="1"/>
</dbReference>
<keyword evidence="2" id="KW-0004">4Fe-4S</keyword>
<dbReference type="CDD" id="cd01335">
    <property type="entry name" value="Radical_SAM"/>
    <property type="match status" value="1"/>
</dbReference>
<dbReference type="GO" id="GO:0043365">
    <property type="term" value="F:[formate-C-acetyltransferase]-activating enzyme activity"/>
    <property type="evidence" value="ECO:0007669"/>
    <property type="project" value="InterPro"/>
</dbReference>
<comment type="caution">
    <text evidence="9">The sequence shown here is derived from an EMBL/GenBank/DDBJ whole genome shotgun (WGS) entry which is preliminary data.</text>
</comment>
<evidence type="ECO:0000256" key="3">
    <source>
        <dbReference type="ARBA" id="ARBA00022691"/>
    </source>
</evidence>
<comment type="similarity">
    <text evidence="7">Belongs to the organic radical-activating enzymes family.</text>
</comment>
<dbReference type="SFLD" id="SFLDG01066">
    <property type="entry name" value="organic_radical-activating_enz"/>
    <property type="match status" value="1"/>
</dbReference>
<comment type="function">
    <text evidence="7">Activation of anaerobic ribonucleoside-triphosphate reductase under anaerobic conditions by generation of an organic free radical, using S-adenosylmethionine and reduced flavodoxin as cosubstrates to produce 5'-deoxy-adenosine.</text>
</comment>
<dbReference type="PANTHER" id="PTHR30352:SF2">
    <property type="entry name" value="ANAEROBIC RIBONUCLEOSIDE-TRIPHOSPHATE REDUCTASE-ACTIVATING PROTEIN"/>
    <property type="match status" value="1"/>
</dbReference>
<dbReference type="Proteomes" id="UP000247612">
    <property type="component" value="Unassembled WGS sequence"/>
</dbReference>
<evidence type="ECO:0000259" key="8">
    <source>
        <dbReference type="PROSITE" id="PS51918"/>
    </source>
</evidence>
<name>A0A2V2FSW9_9FIRM</name>
<evidence type="ECO:0000313" key="9">
    <source>
        <dbReference type="EMBL" id="PXX78625.1"/>
    </source>
</evidence>
<organism evidence="9 10">
    <name type="scientific">Dielma fastidiosa</name>
    <dbReference type="NCBI Taxonomy" id="1034346"/>
    <lineage>
        <taxon>Bacteria</taxon>
        <taxon>Bacillati</taxon>
        <taxon>Bacillota</taxon>
        <taxon>Erysipelotrichia</taxon>
        <taxon>Erysipelotrichales</taxon>
        <taxon>Erysipelotrichaceae</taxon>
        <taxon>Dielma</taxon>
    </lineage>
</organism>